<evidence type="ECO:0000313" key="2">
    <source>
        <dbReference type="Proteomes" id="UP001177023"/>
    </source>
</evidence>
<dbReference type="EMBL" id="CATQJA010002629">
    <property type="protein sequence ID" value="CAJ0574382.1"/>
    <property type="molecule type" value="Genomic_DNA"/>
</dbReference>
<gene>
    <name evidence="1" type="ORF">MSPICULIGERA_LOCUS12717</name>
</gene>
<dbReference type="SUPFAM" id="SSF53659">
    <property type="entry name" value="Isocitrate/Isopropylmalate dehydrogenase-like"/>
    <property type="match status" value="1"/>
</dbReference>
<reference evidence="1" key="1">
    <citation type="submission" date="2023-06" db="EMBL/GenBank/DDBJ databases">
        <authorList>
            <person name="Delattre M."/>
        </authorList>
    </citation>
    <scope>NUCLEOTIDE SEQUENCE</scope>
    <source>
        <strain evidence="1">AF72</strain>
    </source>
</reference>
<sequence length="71" mass="7669">MLSRSARQTISIGRQLSNGATRRVTLIPGEGIGPEISKAVQEIFELLSSPIVYALFFFGQLKCQSLGTPST</sequence>
<dbReference type="Proteomes" id="UP001177023">
    <property type="component" value="Unassembled WGS sequence"/>
</dbReference>
<comment type="caution">
    <text evidence="1">The sequence shown here is derived from an EMBL/GenBank/DDBJ whole genome shotgun (WGS) entry which is preliminary data.</text>
</comment>
<evidence type="ECO:0000313" key="1">
    <source>
        <dbReference type="EMBL" id="CAJ0574382.1"/>
    </source>
</evidence>
<protein>
    <recommendedName>
        <fullName evidence="3">Isopropylmalate dehydrogenase-like domain-containing protein</fullName>
    </recommendedName>
</protein>
<organism evidence="1 2">
    <name type="scientific">Mesorhabditis spiculigera</name>
    <dbReference type="NCBI Taxonomy" id="96644"/>
    <lineage>
        <taxon>Eukaryota</taxon>
        <taxon>Metazoa</taxon>
        <taxon>Ecdysozoa</taxon>
        <taxon>Nematoda</taxon>
        <taxon>Chromadorea</taxon>
        <taxon>Rhabditida</taxon>
        <taxon>Rhabditina</taxon>
        <taxon>Rhabditomorpha</taxon>
        <taxon>Rhabditoidea</taxon>
        <taxon>Rhabditidae</taxon>
        <taxon>Mesorhabditinae</taxon>
        <taxon>Mesorhabditis</taxon>
    </lineage>
</organism>
<evidence type="ECO:0008006" key="3">
    <source>
        <dbReference type="Google" id="ProtNLM"/>
    </source>
</evidence>
<dbReference type="AlphaFoldDB" id="A0AA36G6A6"/>
<name>A0AA36G6A6_9BILA</name>
<feature type="non-terminal residue" evidence="1">
    <location>
        <position position="1"/>
    </location>
</feature>
<accession>A0AA36G6A6</accession>
<proteinExistence type="predicted"/>
<dbReference type="Gene3D" id="3.40.718.10">
    <property type="entry name" value="Isopropylmalate Dehydrogenase"/>
    <property type="match status" value="1"/>
</dbReference>
<keyword evidence="2" id="KW-1185">Reference proteome</keyword>